<keyword evidence="3" id="KW-0786">Thiamine pyrophosphate</keyword>
<dbReference type="RefSeq" id="WP_306706223.1">
    <property type="nucleotide sequence ID" value="NZ_JAUJFI010000045.1"/>
</dbReference>
<evidence type="ECO:0000256" key="3">
    <source>
        <dbReference type="ARBA" id="ARBA00023052"/>
    </source>
</evidence>
<organism evidence="5 6">
    <name type="scientific">Azospirillum isscasi</name>
    <dbReference type="NCBI Taxonomy" id="3053926"/>
    <lineage>
        <taxon>Bacteria</taxon>
        <taxon>Pseudomonadati</taxon>
        <taxon>Pseudomonadota</taxon>
        <taxon>Alphaproteobacteria</taxon>
        <taxon>Rhodospirillales</taxon>
        <taxon>Azospirillaceae</taxon>
        <taxon>Azospirillum</taxon>
    </lineage>
</organism>
<accession>A0ABU0WGK4</accession>
<sequence>MRGLAELAAKAGSRDDENAVLGLDLSQAEQFYQQMVLIRYAEERLLDLFSTGALNGTTHTSIGQEANAVGVINALDRSLDTVWSHHRCHGHFIAYSGQVASLFAEVMGRTLGVCRGRGGSQHLCYRNFYSNGIQGGIAPLAVGSALGDRAKGAVTVVFIGDGTTGEGALYESLNMAAVWNVPVLFVLEDNGIAQTTPKELTLAGALDRRAEPFGIRSFAYDGADVMDIHALASDAVRYVRHESRPAWLYIRTERIGPHSKGDDTRSPERIAAARARDPLPILRSRVANAADIESRCMAIVDSAVSLAQQAPIARG</sequence>
<comment type="cofactor">
    <cofactor evidence="1">
        <name>thiamine diphosphate</name>
        <dbReference type="ChEBI" id="CHEBI:58937"/>
    </cofactor>
</comment>
<proteinExistence type="predicted"/>
<evidence type="ECO:0000313" key="5">
    <source>
        <dbReference type="EMBL" id="MDQ2103338.1"/>
    </source>
</evidence>
<dbReference type="SUPFAM" id="SSF52518">
    <property type="entry name" value="Thiamin diphosphate-binding fold (THDP-binding)"/>
    <property type="match status" value="1"/>
</dbReference>
<dbReference type="PANTHER" id="PTHR11516:SF2">
    <property type="entry name" value="PYRUVATE DEHYDROGENASE ALPHA SUBUNIT"/>
    <property type="match status" value="1"/>
</dbReference>
<name>A0ABU0WGK4_9PROT</name>
<protein>
    <submittedName>
        <fullName evidence="5">Thiamine pyrophosphate-dependent dehydrogenase E1 component subunit alpha</fullName>
    </submittedName>
</protein>
<keyword evidence="6" id="KW-1185">Reference proteome</keyword>
<evidence type="ECO:0000259" key="4">
    <source>
        <dbReference type="Pfam" id="PF00676"/>
    </source>
</evidence>
<comment type="caution">
    <text evidence="5">The sequence shown here is derived from an EMBL/GenBank/DDBJ whole genome shotgun (WGS) entry which is preliminary data.</text>
</comment>
<dbReference type="InterPro" id="IPR050642">
    <property type="entry name" value="PDH_E1_Alpha_Subunit"/>
</dbReference>
<dbReference type="Proteomes" id="UP001227317">
    <property type="component" value="Unassembled WGS sequence"/>
</dbReference>
<dbReference type="PANTHER" id="PTHR11516">
    <property type="entry name" value="PYRUVATE DEHYDROGENASE E1 COMPONENT, ALPHA SUBUNIT BACTERIAL AND ORGANELLAR"/>
    <property type="match status" value="1"/>
</dbReference>
<dbReference type="InterPro" id="IPR001017">
    <property type="entry name" value="DH_E1"/>
</dbReference>
<dbReference type="Pfam" id="PF00676">
    <property type="entry name" value="E1_dh"/>
    <property type="match status" value="1"/>
</dbReference>
<evidence type="ECO:0000256" key="1">
    <source>
        <dbReference type="ARBA" id="ARBA00001964"/>
    </source>
</evidence>
<feature type="domain" description="Dehydrogenase E1 component" evidence="4">
    <location>
        <begin position="34"/>
        <end position="311"/>
    </location>
</feature>
<evidence type="ECO:0000313" key="6">
    <source>
        <dbReference type="Proteomes" id="UP001227317"/>
    </source>
</evidence>
<dbReference type="EMBL" id="JAUJFI010000045">
    <property type="protein sequence ID" value="MDQ2103338.1"/>
    <property type="molecule type" value="Genomic_DNA"/>
</dbReference>
<evidence type="ECO:0000256" key="2">
    <source>
        <dbReference type="ARBA" id="ARBA00023002"/>
    </source>
</evidence>
<reference evidence="5 6" key="1">
    <citation type="submission" date="2023-06" db="EMBL/GenBank/DDBJ databases">
        <title>Azospirillum isscasensis sp.nov, a bacterium isolated from rhizosphere soil of rice.</title>
        <authorList>
            <person name="Wang H."/>
        </authorList>
    </citation>
    <scope>NUCLEOTIDE SEQUENCE [LARGE SCALE GENOMIC DNA]</scope>
    <source>
        <strain evidence="5 6">C340-1</strain>
    </source>
</reference>
<gene>
    <name evidence="5" type="ORF">QSG27_11630</name>
</gene>
<keyword evidence="2" id="KW-0560">Oxidoreductase</keyword>
<dbReference type="CDD" id="cd02000">
    <property type="entry name" value="TPP_E1_PDC_ADC_BCADC"/>
    <property type="match status" value="1"/>
</dbReference>
<dbReference type="InterPro" id="IPR029061">
    <property type="entry name" value="THDP-binding"/>
</dbReference>
<dbReference type="Gene3D" id="3.40.50.970">
    <property type="match status" value="1"/>
</dbReference>